<dbReference type="SMART" id="SM00220">
    <property type="entry name" value="S_TKc"/>
    <property type="match status" value="1"/>
</dbReference>
<feature type="transmembrane region" description="Helical" evidence="13">
    <location>
        <begin position="250"/>
        <end position="272"/>
    </location>
</feature>
<evidence type="ECO:0000256" key="12">
    <source>
        <dbReference type="PROSITE-ProRule" id="PRU10141"/>
    </source>
</evidence>
<keyword evidence="2" id="KW-0723">Serine/threonine-protein kinase</keyword>
<name>A0A835VGG1_VANPL</name>
<dbReference type="PANTHER" id="PTHR27009">
    <property type="entry name" value="RUST RESISTANCE KINASE LR10-RELATED"/>
    <property type="match status" value="1"/>
</dbReference>
<evidence type="ECO:0000256" key="9">
    <source>
        <dbReference type="ARBA" id="ARBA00022989"/>
    </source>
</evidence>
<keyword evidence="10 13" id="KW-0472">Membrane</keyword>
<feature type="transmembrane region" description="Helical" evidence="13">
    <location>
        <begin position="279"/>
        <end position="296"/>
    </location>
</feature>
<keyword evidence="11" id="KW-0325">Glycoprotein</keyword>
<dbReference type="EMBL" id="JADCNL010000001">
    <property type="protein sequence ID" value="KAG0495566.1"/>
    <property type="molecule type" value="Genomic_DNA"/>
</dbReference>
<feature type="domain" description="Protein kinase" evidence="14">
    <location>
        <begin position="324"/>
        <end position="609"/>
    </location>
</feature>
<dbReference type="InterPro" id="IPR045874">
    <property type="entry name" value="LRK10/LRL21-25-like"/>
</dbReference>
<dbReference type="GO" id="GO:0016020">
    <property type="term" value="C:membrane"/>
    <property type="evidence" value="ECO:0007669"/>
    <property type="project" value="UniProtKB-SubCell"/>
</dbReference>
<keyword evidence="3" id="KW-0808">Transferase</keyword>
<evidence type="ECO:0000256" key="5">
    <source>
        <dbReference type="ARBA" id="ARBA00022729"/>
    </source>
</evidence>
<dbReference type="Pfam" id="PF13947">
    <property type="entry name" value="GUB_WAK_bind"/>
    <property type="match status" value="1"/>
</dbReference>
<dbReference type="FunFam" id="1.10.510.10:FF:000590">
    <property type="entry name" value="PR5-like receptor kinase"/>
    <property type="match status" value="1"/>
</dbReference>
<evidence type="ECO:0000256" key="10">
    <source>
        <dbReference type="ARBA" id="ARBA00023136"/>
    </source>
</evidence>
<dbReference type="FunFam" id="3.30.200.20:FF:000178">
    <property type="entry name" value="serine/threonine-protein kinase PBS1-like"/>
    <property type="match status" value="1"/>
</dbReference>
<keyword evidence="4 13" id="KW-0812">Transmembrane</keyword>
<keyword evidence="8 12" id="KW-0067">ATP-binding</keyword>
<dbReference type="PROSITE" id="PS00107">
    <property type="entry name" value="PROTEIN_KINASE_ATP"/>
    <property type="match status" value="1"/>
</dbReference>
<dbReference type="InterPro" id="IPR008271">
    <property type="entry name" value="Ser/Thr_kinase_AS"/>
</dbReference>
<keyword evidence="16" id="KW-1185">Reference proteome</keyword>
<sequence>MLILLCFLLLSNAEFGFRYYFQRVCSNSCGDLQNIHYPFRLKGDPPQCGEKSHELSCEGNRTMLFQPNGTFYVTNISYEEGPFMGMTLIDVGITRSNCSLPSVSLWLKNFTGYNTMLGFSYEYCTFVNCSRKIDDETYRLVPCLSTNSTFIYVTIRYDAASVGVLVQDCRPVVTTAVSDSIPHNEDIFKMLREGFQVMLDYPSVFSVKQCINFAANGAYVVSIIPYPIRFEMNILHCIANNLNFGSREYIIIWVLFVLVDAPILIIAILLLGRLVLAPLCLLVFLVYNISIHLIPIDVVETFLQRQVALSPTRYTYNEIVSITNNFKEKLGQGGFGSVFKGKLPGGYLVAVKILGNFMDNGEDFINEVSTIGTIHHVNIVQLIGFCAEGTNRALIYEYMSNGSLDKYIFTSTTKNRFFNDEKINEIALSVAKGLHYLHQGCEMQILHFDIKPHNVLLDHDFTPKLSDFGLAKLQPKNKSLVSMSLARGTIGYIAPELVSRSFGNVSHKSDVYSFGMLLMDMAGGRRHADMKIEKSSQLYYPSWIYDQLQQTEALGSHVHLEIDDLERKLCKVGLWCIQTRPVDRPSMIRVVEMLEAGVDSIQMPPKPFFCGSESLPVPSSSPSELSVISEC</sequence>
<dbReference type="PROSITE" id="PS00108">
    <property type="entry name" value="PROTEIN_KINASE_ST"/>
    <property type="match status" value="1"/>
</dbReference>
<evidence type="ECO:0000313" key="16">
    <source>
        <dbReference type="Proteomes" id="UP000636800"/>
    </source>
</evidence>
<dbReference type="AlphaFoldDB" id="A0A835VGG1"/>
<feature type="binding site" evidence="12">
    <location>
        <position position="352"/>
    </location>
    <ligand>
        <name>ATP</name>
        <dbReference type="ChEBI" id="CHEBI:30616"/>
    </ligand>
</feature>
<organism evidence="15 16">
    <name type="scientific">Vanilla planifolia</name>
    <name type="common">Vanilla</name>
    <dbReference type="NCBI Taxonomy" id="51239"/>
    <lineage>
        <taxon>Eukaryota</taxon>
        <taxon>Viridiplantae</taxon>
        <taxon>Streptophyta</taxon>
        <taxon>Embryophyta</taxon>
        <taxon>Tracheophyta</taxon>
        <taxon>Spermatophyta</taxon>
        <taxon>Magnoliopsida</taxon>
        <taxon>Liliopsida</taxon>
        <taxon>Asparagales</taxon>
        <taxon>Orchidaceae</taxon>
        <taxon>Vanilloideae</taxon>
        <taxon>Vanilleae</taxon>
        <taxon>Vanilla</taxon>
    </lineage>
</organism>
<evidence type="ECO:0000256" key="6">
    <source>
        <dbReference type="ARBA" id="ARBA00022741"/>
    </source>
</evidence>
<dbReference type="InterPro" id="IPR000719">
    <property type="entry name" value="Prot_kinase_dom"/>
</dbReference>
<evidence type="ECO:0000256" key="3">
    <source>
        <dbReference type="ARBA" id="ARBA00022679"/>
    </source>
</evidence>
<dbReference type="OrthoDB" id="3352408at2759"/>
<evidence type="ECO:0000256" key="7">
    <source>
        <dbReference type="ARBA" id="ARBA00022777"/>
    </source>
</evidence>
<keyword evidence="9 13" id="KW-1133">Transmembrane helix</keyword>
<evidence type="ECO:0000256" key="1">
    <source>
        <dbReference type="ARBA" id="ARBA00004479"/>
    </source>
</evidence>
<dbReference type="Pfam" id="PF00069">
    <property type="entry name" value="Pkinase"/>
    <property type="match status" value="1"/>
</dbReference>
<reference evidence="15 16" key="1">
    <citation type="journal article" date="2020" name="Nat. Food">
        <title>A phased Vanilla planifolia genome enables genetic improvement of flavour and production.</title>
        <authorList>
            <person name="Hasing T."/>
            <person name="Tang H."/>
            <person name="Brym M."/>
            <person name="Khazi F."/>
            <person name="Huang T."/>
            <person name="Chambers A.H."/>
        </authorList>
    </citation>
    <scope>NUCLEOTIDE SEQUENCE [LARGE SCALE GENOMIC DNA]</scope>
    <source>
        <tissue evidence="15">Leaf</tissue>
    </source>
</reference>
<comment type="subcellular location">
    <subcellularLocation>
        <location evidence="1">Membrane</location>
        <topology evidence="1">Single-pass type I membrane protein</topology>
    </subcellularLocation>
</comment>
<evidence type="ECO:0000256" key="13">
    <source>
        <dbReference type="SAM" id="Phobius"/>
    </source>
</evidence>
<dbReference type="Proteomes" id="UP000636800">
    <property type="component" value="Chromosome 1"/>
</dbReference>
<dbReference type="GO" id="GO:0030247">
    <property type="term" value="F:polysaccharide binding"/>
    <property type="evidence" value="ECO:0007669"/>
    <property type="project" value="InterPro"/>
</dbReference>
<keyword evidence="7" id="KW-0418">Kinase</keyword>
<evidence type="ECO:0000256" key="11">
    <source>
        <dbReference type="ARBA" id="ARBA00023180"/>
    </source>
</evidence>
<evidence type="ECO:0000313" key="15">
    <source>
        <dbReference type="EMBL" id="KAG0495566.1"/>
    </source>
</evidence>
<dbReference type="PROSITE" id="PS50011">
    <property type="entry name" value="PROTEIN_KINASE_DOM"/>
    <property type="match status" value="1"/>
</dbReference>
<protein>
    <recommendedName>
        <fullName evidence="14">Protein kinase domain-containing protein</fullName>
    </recommendedName>
</protein>
<proteinExistence type="predicted"/>
<dbReference type="GO" id="GO:0005524">
    <property type="term" value="F:ATP binding"/>
    <property type="evidence" value="ECO:0007669"/>
    <property type="project" value="UniProtKB-UniRule"/>
</dbReference>
<evidence type="ECO:0000256" key="2">
    <source>
        <dbReference type="ARBA" id="ARBA00022527"/>
    </source>
</evidence>
<keyword evidence="5" id="KW-0732">Signal</keyword>
<gene>
    <name evidence="15" type="ORF">HPP92_000257</name>
</gene>
<dbReference type="SUPFAM" id="SSF56112">
    <property type="entry name" value="Protein kinase-like (PK-like)"/>
    <property type="match status" value="1"/>
</dbReference>
<dbReference type="InterPro" id="IPR017441">
    <property type="entry name" value="Protein_kinase_ATP_BS"/>
</dbReference>
<comment type="caution">
    <text evidence="15">The sequence shown here is derived from an EMBL/GenBank/DDBJ whole genome shotgun (WGS) entry which is preliminary data.</text>
</comment>
<accession>A0A835VGG1</accession>
<evidence type="ECO:0000256" key="8">
    <source>
        <dbReference type="ARBA" id="ARBA00022840"/>
    </source>
</evidence>
<dbReference type="Gene3D" id="3.30.200.20">
    <property type="entry name" value="Phosphorylase Kinase, domain 1"/>
    <property type="match status" value="1"/>
</dbReference>
<dbReference type="GO" id="GO:0004674">
    <property type="term" value="F:protein serine/threonine kinase activity"/>
    <property type="evidence" value="ECO:0007669"/>
    <property type="project" value="UniProtKB-KW"/>
</dbReference>
<dbReference type="InterPro" id="IPR011009">
    <property type="entry name" value="Kinase-like_dom_sf"/>
</dbReference>
<evidence type="ECO:0000259" key="14">
    <source>
        <dbReference type="PROSITE" id="PS50011"/>
    </source>
</evidence>
<dbReference type="InterPro" id="IPR025287">
    <property type="entry name" value="WAK_GUB"/>
</dbReference>
<keyword evidence="6 12" id="KW-0547">Nucleotide-binding</keyword>
<dbReference type="Gene3D" id="1.10.510.10">
    <property type="entry name" value="Transferase(Phosphotransferase) domain 1"/>
    <property type="match status" value="1"/>
</dbReference>
<evidence type="ECO:0000256" key="4">
    <source>
        <dbReference type="ARBA" id="ARBA00022692"/>
    </source>
</evidence>